<dbReference type="Pfam" id="PF00122">
    <property type="entry name" value="E1-E2_ATPase"/>
    <property type="match status" value="1"/>
</dbReference>
<evidence type="ECO:0000259" key="20">
    <source>
        <dbReference type="Pfam" id="PF00122"/>
    </source>
</evidence>
<dbReference type="InterPro" id="IPR032631">
    <property type="entry name" value="P-type_ATPase_N"/>
</dbReference>
<feature type="transmembrane region" description="Helical" evidence="19">
    <location>
        <begin position="800"/>
        <end position="818"/>
    </location>
</feature>
<accession>A0A086J3A7</accession>
<keyword evidence="13 19" id="KW-0472">Membrane</keyword>
<feature type="binding site" evidence="17">
    <location>
        <position position="372"/>
    </location>
    <ligand>
        <name>ATP</name>
        <dbReference type="ChEBI" id="CHEBI:30616"/>
    </ligand>
</feature>
<dbReference type="GO" id="GO:0000287">
    <property type="term" value="F:magnesium ion binding"/>
    <property type="evidence" value="ECO:0007669"/>
    <property type="project" value="UniProtKB-UniRule"/>
</dbReference>
<feature type="binding site" evidence="18">
    <location>
        <position position="373"/>
    </location>
    <ligand>
        <name>Mg(2+)</name>
        <dbReference type="ChEBI" id="CHEBI:18420"/>
    </ligand>
</feature>
<feature type="binding site" evidence="17">
    <location>
        <position position="373"/>
    </location>
    <ligand>
        <name>ATP</name>
        <dbReference type="ChEBI" id="CHEBI:30616"/>
    </ligand>
</feature>
<dbReference type="InterPro" id="IPR044492">
    <property type="entry name" value="P_typ_ATPase_HD_dom"/>
</dbReference>
<dbReference type="PRINTS" id="PR00119">
    <property type="entry name" value="CATATPASE"/>
</dbReference>
<feature type="binding site" evidence="18">
    <location>
        <position position="712"/>
    </location>
    <ligand>
        <name>Mg(2+)</name>
        <dbReference type="ChEBI" id="CHEBI:18420"/>
    </ligand>
</feature>
<dbReference type="SUPFAM" id="SSF81653">
    <property type="entry name" value="Calcium ATPase, transduction domain A"/>
    <property type="match status" value="1"/>
</dbReference>
<evidence type="ECO:0000256" key="19">
    <source>
        <dbReference type="RuleBase" id="RU362033"/>
    </source>
</evidence>
<evidence type="ECO:0000256" key="15">
    <source>
        <dbReference type="ARBA" id="ARBA00049128"/>
    </source>
</evidence>
<dbReference type="InterPro" id="IPR023214">
    <property type="entry name" value="HAD_sf"/>
</dbReference>
<evidence type="ECO:0000256" key="5">
    <source>
        <dbReference type="ARBA" id="ARBA00022692"/>
    </source>
</evidence>
<dbReference type="Proteomes" id="UP000054524">
    <property type="component" value="Unassembled WGS sequence"/>
</dbReference>
<dbReference type="SUPFAM" id="SSF81660">
    <property type="entry name" value="Metal cation-transporting ATPase, ATP-binding domain N"/>
    <property type="match status" value="1"/>
</dbReference>
<dbReference type="GO" id="GO:0140326">
    <property type="term" value="F:ATPase-coupled intramembrane lipid transporter activity"/>
    <property type="evidence" value="ECO:0007669"/>
    <property type="project" value="UniProtKB-EC"/>
</dbReference>
<comment type="catalytic activity">
    <reaction evidence="14 19">
        <text>ATP + H2O + phospholipidSide 1 = ADP + phosphate + phospholipidSide 2.</text>
        <dbReference type="EC" id="7.6.2.1"/>
    </reaction>
</comment>
<keyword evidence="10 19" id="KW-1278">Translocase</keyword>
<evidence type="ECO:0000256" key="12">
    <source>
        <dbReference type="ARBA" id="ARBA00023055"/>
    </source>
</evidence>
<evidence type="ECO:0000259" key="21">
    <source>
        <dbReference type="Pfam" id="PF16209"/>
    </source>
</evidence>
<dbReference type="GO" id="GO:0045332">
    <property type="term" value="P:phospholipid translocation"/>
    <property type="evidence" value="ECO:0007669"/>
    <property type="project" value="TreeGrafter"/>
</dbReference>
<dbReference type="InterPro" id="IPR023298">
    <property type="entry name" value="ATPase_P-typ_TM_dom_sf"/>
</dbReference>
<keyword evidence="9 18" id="KW-0460">Magnesium</keyword>
<sequence>MTIGKRVQKNMEMEERHFFVNGSLERTHNNLKSPVEKYPKNIICNQKYSLLTFIPLVFAQQLKHFLNIFFMTVMVLQGFPPVRVSHPLTSVFPWALVQIFVYIKEGMDDYKRYKRDKEANDKQCTRYTVGGPVRVPASELAIGDLIVVSKDERVPADAMLLKTEDASGSIFVRTDQLDGETDWKIKMSHSIFQSAESFDAVAKQYFEVVAEPPSKEIYSFNGKLYVDNIQYKVHEENMLWMNMVIASGTSLCVVVYTGKDTRSVMNTTKARNKSGLIDSELNFYTKILCSMAFLVAILFTVLRGTYSLWYITLVRFLIIFSTVIPISLRVNIDWARLVYARGIENDTDTPIVVRNSNIPEELGRISYLLTDKTGTLTTNEMEIKKMHTGDLCYTPDFIQEIYEMITHPKSPADHAACELLTAMCLCNNVIPYTENNEIGYISSSPDEIAMVRWAEKVGITLCGRGPGWVEIKTAGVKKKYELLHTIRFTSEKKCMGVVIRSNDKVYLYMKGADSVMKKLVIGKDWMEEEAQSMAKEGLRTMVFGKRLVSEDEIKELAQTHTISESGLDLLGVTGVEDKLQDDVRVSLETLRNAGIKIWMLTGDKVETARCIAVSSRLFSRCSHILTITEVKTRQDADQAIKKIEREKDCLVIDGSSLQVLMNIYKEEFITAVSLLSAVAFCRCSPTQKAEIAKELARITKKRVCCIGDGGNDVSMIQQANVGIGIVGKEGRQASLAADVSVNEFKAIVDLILWHGRNSYKNTAKLAQFIIHRGTTLGVAQAIFSSLFNFCPISIYQGKISIGYVTFYTFLPVFSIVLSKDMTKKVSRKFPELYSDISNGSVLNNSTFSTWMFMGYYQGVVIMILTLLFFESALIQLVSITFSCLVLNELLMVFLCVSKVHKLMLIAQSVSIFLYLISFKVLSDEIQIPAEWRKFLLQVLLVNIIAILPAFAQCAWRLWMNPPSYRKIQATYSY</sequence>
<evidence type="ECO:0000256" key="14">
    <source>
        <dbReference type="ARBA" id="ARBA00034036"/>
    </source>
</evidence>
<dbReference type="SFLD" id="SFLDS00003">
    <property type="entry name" value="Haloacid_Dehalogenase"/>
    <property type="match status" value="1"/>
</dbReference>
<dbReference type="InterPro" id="IPR018303">
    <property type="entry name" value="ATPase_P-typ_P_site"/>
</dbReference>
<dbReference type="Pfam" id="PF13246">
    <property type="entry name" value="Cation_ATPase"/>
    <property type="match status" value="1"/>
</dbReference>
<dbReference type="Pfam" id="PF16212">
    <property type="entry name" value="PhoLip_ATPase_C"/>
    <property type="match status" value="1"/>
</dbReference>
<dbReference type="FunFam" id="3.40.50.1000:FF:000009">
    <property type="entry name" value="Phospholipid-transporting ATPase"/>
    <property type="match status" value="1"/>
</dbReference>
<feature type="domain" description="P-type ATPase A" evidence="20">
    <location>
        <begin position="121"/>
        <end position="262"/>
    </location>
</feature>
<feature type="transmembrane region" description="Helical" evidence="19">
    <location>
        <begin position="902"/>
        <end position="922"/>
    </location>
</feature>
<evidence type="ECO:0000259" key="22">
    <source>
        <dbReference type="Pfam" id="PF16212"/>
    </source>
</evidence>
<protein>
    <recommendedName>
        <fullName evidence="19">Phospholipid-transporting ATPase</fullName>
        <ecNumber evidence="19">7.6.2.1</ecNumber>
    </recommendedName>
</protein>
<feature type="binding site" evidence="18">
    <location>
        <position position="708"/>
    </location>
    <ligand>
        <name>Mg(2+)</name>
        <dbReference type="ChEBI" id="CHEBI:18420"/>
    </ligand>
</feature>
<keyword evidence="5 19" id="KW-0812">Transmembrane</keyword>
<evidence type="ECO:0000256" key="13">
    <source>
        <dbReference type="ARBA" id="ARBA00023136"/>
    </source>
</evidence>
<dbReference type="InterPro" id="IPR032630">
    <property type="entry name" value="P_typ_ATPase_c"/>
</dbReference>
<feature type="active site" description="4-aspartylphosphate intermediate" evidence="16">
    <location>
        <position position="371"/>
    </location>
</feature>
<comment type="cofactor">
    <cofactor evidence="1 18">
        <name>Mg(2+)</name>
        <dbReference type="ChEBI" id="CHEBI:18420"/>
    </cofactor>
</comment>
<reference evidence="23 24" key="1">
    <citation type="journal article" date="2014" name="Genome Announc.">
        <title>Genome Sequence of the Microsporidian Species Nematocida sp1 Strain ERTm6 (ATCC PRA-372).</title>
        <authorList>
            <person name="Bakowski M.A."/>
            <person name="Priest M."/>
            <person name="Young S."/>
            <person name="Cuomo C.A."/>
            <person name="Troemel E.R."/>
        </authorList>
    </citation>
    <scope>NUCLEOTIDE SEQUENCE [LARGE SCALE GENOMIC DNA]</scope>
    <source>
        <strain evidence="23 24">ERTm6</strain>
    </source>
</reference>
<evidence type="ECO:0000256" key="2">
    <source>
        <dbReference type="ARBA" id="ARBA00004337"/>
    </source>
</evidence>
<dbReference type="GO" id="GO:0006897">
    <property type="term" value="P:endocytosis"/>
    <property type="evidence" value="ECO:0007669"/>
    <property type="project" value="TreeGrafter"/>
</dbReference>
<dbReference type="NCBIfam" id="TIGR01494">
    <property type="entry name" value="ATPase_P-type"/>
    <property type="match status" value="3"/>
</dbReference>
<feature type="binding site" evidence="18">
    <location>
        <position position="371"/>
    </location>
    <ligand>
        <name>Mg(2+)</name>
        <dbReference type="ChEBI" id="CHEBI:18420"/>
    </ligand>
</feature>
<dbReference type="Pfam" id="PF16209">
    <property type="entry name" value="PhoLip_ATPase_N"/>
    <property type="match status" value="1"/>
</dbReference>
<keyword evidence="11 19" id="KW-1133">Transmembrane helix</keyword>
<dbReference type="InterPro" id="IPR059000">
    <property type="entry name" value="ATPase_P-type_domA"/>
</dbReference>
<keyword evidence="4" id="KW-0813">Transport</keyword>
<feature type="binding site" evidence="17">
    <location>
        <position position="601"/>
    </location>
    <ligand>
        <name>ATP</name>
        <dbReference type="ChEBI" id="CHEBI:30616"/>
    </ligand>
</feature>
<dbReference type="Gene3D" id="3.40.1110.10">
    <property type="entry name" value="Calcium-transporting ATPase, cytoplasmic domain N"/>
    <property type="match status" value="1"/>
</dbReference>
<dbReference type="RefSeq" id="XP_052905180.1">
    <property type="nucleotide sequence ID" value="XM_053048420.1"/>
</dbReference>
<dbReference type="Gene3D" id="3.40.50.1000">
    <property type="entry name" value="HAD superfamily/HAD-like"/>
    <property type="match status" value="1"/>
</dbReference>
<dbReference type="InterPro" id="IPR036412">
    <property type="entry name" value="HAD-like_sf"/>
</dbReference>
<feature type="binding site" evidence="17">
    <location>
        <position position="371"/>
    </location>
    <ligand>
        <name>ATP</name>
        <dbReference type="ChEBI" id="CHEBI:30616"/>
    </ligand>
</feature>
<dbReference type="AlphaFoldDB" id="A0A086J3A7"/>
<dbReference type="HOGENOM" id="CLU_000846_3_1_1"/>
<keyword evidence="7 17" id="KW-0547">Nucleotide-binding</keyword>
<dbReference type="SUPFAM" id="SSF81665">
    <property type="entry name" value="Calcium ATPase, transmembrane domain M"/>
    <property type="match status" value="1"/>
</dbReference>
<dbReference type="SFLD" id="SFLDG00002">
    <property type="entry name" value="C1.7:_P-type_atpase_like"/>
    <property type="match status" value="1"/>
</dbReference>
<dbReference type="GO" id="GO:0006890">
    <property type="term" value="P:retrograde vesicle-mediated transport, Golgi to endoplasmic reticulum"/>
    <property type="evidence" value="ECO:0007669"/>
    <property type="project" value="TreeGrafter"/>
</dbReference>
<feature type="binding site" evidence="17">
    <location>
        <position position="688"/>
    </location>
    <ligand>
        <name>ATP</name>
        <dbReference type="ChEBI" id="CHEBI:30616"/>
    </ligand>
</feature>
<evidence type="ECO:0000256" key="17">
    <source>
        <dbReference type="PIRSR" id="PIRSR606539-2"/>
    </source>
</evidence>
<evidence type="ECO:0000256" key="7">
    <source>
        <dbReference type="ARBA" id="ARBA00022741"/>
    </source>
</evidence>
<feature type="transmembrane region" description="Helical" evidence="19">
    <location>
        <begin position="934"/>
        <end position="958"/>
    </location>
</feature>
<dbReference type="GO" id="GO:0010008">
    <property type="term" value="C:endosome membrane"/>
    <property type="evidence" value="ECO:0007669"/>
    <property type="project" value="UniProtKB-SubCell"/>
</dbReference>
<feature type="transmembrane region" description="Helical" evidence="19">
    <location>
        <begin position="308"/>
        <end position="328"/>
    </location>
</feature>
<comment type="similarity">
    <text evidence="3 19">Belongs to the cation transport ATPase (P-type) (TC 3.A.3) family. Type IV subfamily.</text>
</comment>
<keyword evidence="24" id="KW-1185">Reference proteome</keyword>
<dbReference type="NCBIfam" id="TIGR01652">
    <property type="entry name" value="ATPase-Plipid"/>
    <property type="match status" value="1"/>
</dbReference>
<dbReference type="InterPro" id="IPR006539">
    <property type="entry name" value="P-type_ATPase_IV"/>
</dbReference>
<dbReference type="PANTHER" id="PTHR24092:SF5">
    <property type="entry name" value="PHOSPHOLIPID-TRANSPORTING ATPASE"/>
    <property type="match status" value="1"/>
</dbReference>
<feature type="transmembrane region" description="Helical" evidence="19">
    <location>
        <begin position="239"/>
        <end position="258"/>
    </location>
</feature>
<feature type="binding site" evidence="17">
    <location>
        <position position="539"/>
    </location>
    <ligand>
        <name>ATP</name>
        <dbReference type="ChEBI" id="CHEBI:30616"/>
    </ligand>
</feature>
<dbReference type="GO" id="GO:0005802">
    <property type="term" value="C:trans-Golgi network"/>
    <property type="evidence" value="ECO:0007669"/>
    <property type="project" value="TreeGrafter"/>
</dbReference>
<feature type="binding site" evidence="17">
    <location>
        <position position="712"/>
    </location>
    <ligand>
        <name>ATP</name>
        <dbReference type="ChEBI" id="CHEBI:30616"/>
    </ligand>
</feature>
<dbReference type="EC" id="7.6.2.1" evidence="19"/>
<dbReference type="Gene3D" id="2.70.150.10">
    <property type="entry name" value="Calcium-transporting ATPase, cytoplasmic transduction domain A"/>
    <property type="match status" value="1"/>
</dbReference>
<feature type="binding site" evidence="17">
    <location>
        <position position="510"/>
    </location>
    <ligand>
        <name>ATP</name>
        <dbReference type="ChEBI" id="CHEBI:30616"/>
    </ligand>
</feature>
<feature type="binding site" evidence="17">
    <location>
        <position position="603"/>
    </location>
    <ligand>
        <name>ATP</name>
        <dbReference type="ChEBI" id="CHEBI:30616"/>
    </ligand>
</feature>
<feature type="binding site" evidence="17">
    <location>
        <position position="602"/>
    </location>
    <ligand>
        <name>ATP</name>
        <dbReference type="ChEBI" id="CHEBI:30616"/>
    </ligand>
</feature>
<evidence type="ECO:0000256" key="9">
    <source>
        <dbReference type="ARBA" id="ARBA00022842"/>
    </source>
</evidence>
<dbReference type="GO" id="GO:0016887">
    <property type="term" value="F:ATP hydrolysis activity"/>
    <property type="evidence" value="ECO:0007669"/>
    <property type="project" value="InterPro"/>
</dbReference>
<dbReference type="EMBL" id="AKIJ01000002">
    <property type="protein sequence ID" value="KFG26625.1"/>
    <property type="molecule type" value="Genomic_DNA"/>
</dbReference>
<comment type="caution">
    <text evidence="23">The sequence shown here is derived from an EMBL/GenBank/DDBJ whole genome shotgun (WGS) entry which is preliminary data.</text>
</comment>
<feature type="transmembrane region" description="Helical" evidence="19">
    <location>
        <begin position="875"/>
        <end position="895"/>
    </location>
</feature>
<dbReference type="InterPro" id="IPR023299">
    <property type="entry name" value="ATPase_P-typ_cyto_dom_N"/>
</dbReference>
<evidence type="ECO:0000256" key="18">
    <source>
        <dbReference type="PIRSR" id="PIRSR606539-3"/>
    </source>
</evidence>
<evidence type="ECO:0000313" key="23">
    <source>
        <dbReference type="EMBL" id="KFG26625.1"/>
    </source>
</evidence>
<dbReference type="InterPro" id="IPR008250">
    <property type="entry name" value="ATPase_P-typ_transduc_dom_A_sf"/>
</dbReference>
<keyword evidence="8 17" id="KW-0067">ATP-binding</keyword>
<feature type="domain" description="P-type ATPase C-terminal" evidence="22">
    <location>
        <begin position="735"/>
        <end position="961"/>
    </location>
</feature>
<dbReference type="SUPFAM" id="SSF56784">
    <property type="entry name" value="HAD-like"/>
    <property type="match status" value="1"/>
</dbReference>
<feature type="domain" description="P-type ATPase N-terminal" evidence="21">
    <location>
        <begin position="35"/>
        <end position="90"/>
    </location>
</feature>
<keyword evidence="6 18" id="KW-0479">Metal-binding</keyword>
<dbReference type="GO" id="GO:0005886">
    <property type="term" value="C:plasma membrane"/>
    <property type="evidence" value="ECO:0007669"/>
    <property type="project" value="TreeGrafter"/>
</dbReference>
<evidence type="ECO:0000256" key="8">
    <source>
        <dbReference type="ARBA" id="ARBA00022840"/>
    </source>
</evidence>
<evidence type="ECO:0000256" key="10">
    <source>
        <dbReference type="ARBA" id="ARBA00022967"/>
    </source>
</evidence>
<evidence type="ECO:0000313" key="24">
    <source>
        <dbReference type="Proteomes" id="UP000054524"/>
    </source>
</evidence>
<feature type="binding site" evidence="17">
    <location>
        <position position="447"/>
    </location>
    <ligand>
        <name>ATP</name>
        <dbReference type="ChEBI" id="CHEBI:30616"/>
    </ligand>
</feature>
<evidence type="ECO:0000256" key="4">
    <source>
        <dbReference type="ARBA" id="ARBA00022448"/>
    </source>
</evidence>
<name>A0A086J3A7_NEMA1</name>
<evidence type="ECO:0000256" key="1">
    <source>
        <dbReference type="ARBA" id="ARBA00001946"/>
    </source>
</evidence>
<comment type="catalytic activity">
    <reaction evidence="15">
        <text>a 1,2-diacyl-sn-glycero-3-phosphoethanolamine(out) + ATP + H2O = a 1,2-diacyl-sn-glycero-3-phosphoethanolamine(in) + ADP + phosphate + H(+)</text>
        <dbReference type="Rhea" id="RHEA:66132"/>
        <dbReference type="ChEBI" id="CHEBI:15377"/>
        <dbReference type="ChEBI" id="CHEBI:15378"/>
        <dbReference type="ChEBI" id="CHEBI:30616"/>
        <dbReference type="ChEBI" id="CHEBI:43474"/>
        <dbReference type="ChEBI" id="CHEBI:64612"/>
        <dbReference type="ChEBI" id="CHEBI:456216"/>
    </reaction>
    <physiologicalReaction direction="left-to-right" evidence="15">
        <dbReference type="Rhea" id="RHEA:66133"/>
    </physiologicalReaction>
</comment>
<keyword evidence="12" id="KW-0445">Lipid transport</keyword>
<comment type="subcellular location">
    <subcellularLocation>
        <location evidence="2">Endosome membrane</location>
        <topology evidence="2">Multi-pass membrane protein</topology>
    </subcellularLocation>
    <subcellularLocation>
        <location evidence="19">Membrane</location>
        <topology evidence="19">Multi-pass membrane protein</topology>
    </subcellularLocation>
</comment>
<feature type="binding site" evidence="17">
    <location>
        <position position="711"/>
    </location>
    <ligand>
        <name>ATP</name>
        <dbReference type="ChEBI" id="CHEBI:30616"/>
    </ligand>
</feature>
<proteinExistence type="inferred from homology"/>
<dbReference type="PROSITE" id="PS00154">
    <property type="entry name" value="ATPASE_E1_E2"/>
    <property type="match status" value="1"/>
</dbReference>
<evidence type="ECO:0000256" key="16">
    <source>
        <dbReference type="PIRSR" id="PIRSR606539-1"/>
    </source>
</evidence>
<dbReference type="GO" id="GO:0005524">
    <property type="term" value="F:ATP binding"/>
    <property type="evidence" value="ECO:0007669"/>
    <property type="project" value="UniProtKB-UniRule"/>
</dbReference>
<feature type="binding site" evidence="17">
    <location>
        <position position="682"/>
    </location>
    <ligand>
        <name>ATP</name>
        <dbReference type="ChEBI" id="CHEBI:30616"/>
    </ligand>
</feature>
<dbReference type="GeneID" id="77675749"/>
<feature type="transmembrane region" description="Helical" evidence="19">
    <location>
        <begin position="283"/>
        <end position="301"/>
    </location>
</feature>
<organism evidence="23 24">
    <name type="scientific">Nematocida ausubeli (strain ATCC PRA-371 / ERTm2)</name>
    <name type="common">Nematode killer fungus</name>
    <dbReference type="NCBI Taxonomy" id="1913371"/>
    <lineage>
        <taxon>Eukaryota</taxon>
        <taxon>Fungi</taxon>
        <taxon>Fungi incertae sedis</taxon>
        <taxon>Microsporidia</taxon>
        <taxon>Nematocida</taxon>
    </lineage>
</organism>
<evidence type="ECO:0000256" key="11">
    <source>
        <dbReference type="ARBA" id="ARBA00022989"/>
    </source>
</evidence>
<feature type="transmembrane region" description="Helical" evidence="19">
    <location>
        <begin position="850"/>
        <end position="869"/>
    </location>
</feature>
<evidence type="ECO:0000256" key="6">
    <source>
        <dbReference type="ARBA" id="ARBA00022723"/>
    </source>
</evidence>
<dbReference type="PANTHER" id="PTHR24092">
    <property type="entry name" value="PROBABLE PHOSPHOLIPID-TRANSPORTING ATPASE"/>
    <property type="match status" value="1"/>
</dbReference>
<dbReference type="SFLD" id="SFLDF00027">
    <property type="entry name" value="p-type_atpase"/>
    <property type="match status" value="1"/>
</dbReference>
<dbReference type="InterPro" id="IPR001757">
    <property type="entry name" value="P_typ_ATPase"/>
</dbReference>
<evidence type="ECO:0000256" key="3">
    <source>
        <dbReference type="ARBA" id="ARBA00008109"/>
    </source>
</evidence>
<feature type="binding site" evidence="17">
    <location>
        <position position="488"/>
    </location>
    <ligand>
        <name>ATP</name>
        <dbReference type="ChEBI" id="CHEBI:30616"/>
    </ligand>
</feature>
<gene>
    <name evidence="23" type="ORF">NESG_00776</name>
</gene>